<dbReference type="PROSITE" id="PS50893">
    <property type="entry name" value="ABC_TRANSPORTER_2"/>
    <property type="match status" value="2"/>
</dbReference>
<evidence type="ECO:0000256" key="10">
    <source>
        <dbReference type="ARBA" id="ARBA00024220"/>
    </source>
</evidence>
<evidence type="ECO:0000259" key="15">
    <source>
        <dbReference type="PROSITE" id="PS50929"/>
    </source>
</evidence>
<dbReference type="Gene3D" id="1.20.1560.10">
    <property type="entry name" value="ABC transporter type 1, transmembrane domain"/>
    <property type="match status" value="2"/>
</dbReference>
<dbReference type="PANTHER" id="PTHR24223">
    <property type="entry name" value="ATP-BINDING CASSETTE SUB-FAMILY C"/>
    <property type="match status" value="1"/>
</dbReference>
<evidence type="ECO:0000256" key="5">
    <source>
        <dbReference type="ARBA" id="ARBA00022737"/>
    </source>
</evidence>
<evidence type="ECO:0000256" key="8">
    <source>
        <dbReference type="ARBA" id="ARBA00022989"/>
    </source>
</evidence>
<sequence>MKDNLTYINTTGFADFCGGSEFWNLTRLINNSWPEFTPCFRYTALVWGPCGWLWLTAPVNIHYLYTHRLKERLRSSKRNIAKIFVCLVLSLLSMLEAFVGRHESLDGIHIFTAVYVSCGVKAATFVSASCSTHSARRVSGVTSSCVLFIFWFLTLCAHVIPLYTLFIQEVADNSFILFAIFIFSFTFIAIQFFFHCVSESRGDHSHSSTQSGQRPENPEHNASFPSKVTFHWVTSLIRKGYKSTLFPKDVWDLPPGFKTSAIFPEFIRRWTTEVAKVRKPCPVFAELTTGNANKSNGDQATLADVGVVQNLLPADILRTHYAPPCRPPTVRQPHPAQGADCLHRDDRPQVPVAWLASRLWVFRRDLSVLDVFQPKLYRSYNISMKIKAALTAAVYRKIGVAFYMLNETLGVSFVAGVAVIVALIPVNARISVLARRAQADQLIVKDERVKLMNEILSGIKVLKMYAWEHSFEEKIKELREKEVKLLRTGAVLNTINSFCWICSPVLVTFQPDSLFITSWTRFDLSPTDFLACEDMSCSQVMGSLDTGSAVEMNNAMFTWDRAAVPALKNINLQIPSGKLVAVVGSVGAGKSSLLAAILGEMEKVKGTLSVQGVNMSGGQKQRLSMARAVYKNADIYLLDDPLSSVDTHVGKHLFKKVIGSAGLLKDKTRVLVTHAVHWLPSVDFIIVMDRGHVIQSGTYEYLLSRDGPFAQFLRTYLLREDDDDFDDAEIQRIRYQIMEKVECVTSDGLTSADEEEYFRRIKMTMKDRLENTLQKNPISISGEEDEEDDDTSAPGTTLVAEEKVEEGTIKTYVLIDFVRAFGVWSSLTVILMLILYQGLGILASIWLSMWTEDSFLQNRTLAGSNEYTSKTYTYLIIYSVFGILQGVATLIFVAAISLGMVVASKKLHASMLSNIMRQPMNFFDTTPLGRVMNRFSRDVDILDAQMAKLVLVFVQQLFTVLSVLIVISYTTPIFMAAAAPVMIVYYLVQKVYMPTSRQLRRNESTSRSPIYAHFSETISGAMCIRAFGACERFAEESARRVDENHTYYFAFTAASRWLRVRLELLGNFVVLFAALFAVTGDDMTGSLVGLSVSYALQVTSSLNMLVQNSTLLESNVISVERIVEYSKLPQEPAWINPDNRPGNEWPRYGDITFKGFSTRYRDGLGLVLKGITCKIKGGQKVGIVGRTGAGKSSLSMALFRLIESAGGSITIDGVDISDIGLHDLRRSLTTLPQDPVLFSGSLRFNIDPFDKFTDEQIWAALEQAHLEDFVDSLKGGLDYNCGEGGHNLSVGQRQLVCLVRSMLRKTKVLIMDEATAAVDMETDELIQRTVRTAFKDCTVFTIAHRINTVLDYDKIIVLDAGEILEFDTPANLLSNPRSVFYGMAKDAKIVP</sequence>
<protein>
    <recommendedName>
        <fullName evidence="10">ABC-type glutathione-S-conjugate transporter</fullName>
        <ecNumber evidence="10">7.6.2.3</ecNumber>
    </recommendedName>
</protein>
<evidence type="ECO:0000256" key="3">
    <source>
        <dbReference type="ARBA" id="ARBA00022448"/>
    </source>
</evidence>
<keyword evidence="9 13" id="KW-0472">Membrane</keyword>
<evidence type="ECO:0000259" key="14">
    <source>
        <dbReference type="PROSITE" id="PS50893"/>
    </source>
</evidence>
<keyword evidence="17" id="KW-1185">Reference proteome</keyword>
<organism evidence="16 17">
    <name type="scientific">Pomacea canaliculata</name>
    <name type="common">Golden apple snail</name>
    <dbReference type="NCBI Taxonomy" id="400727"/>
    <lineage>
        <taxon>Eukaryota</taxon>
        <taxon>Metazoa</taxon>
        <taxon>Spiralia</taxon>
        <taxon>Lophotrochozoa</taxon>
        <taxon>Mollusca</taxon>
        <taxon>Gastropoda</taxon>
        <taxon>Caenogastropoda</taxon>
        <taxon>Architaenioglossa</taxon>
        <taxon>Ampullarioidea</taxon>
        <taxon>Ampullariidae</taxon>
        <taxon>Pomacea</taxon>
    </lineage>
</organism>
<dbReference type="Pfam" id="PF00664">
    <property type="entry name" value="ABC_membrane"/>
    <property type="match status" value="2"/>
</dbReference>
<dbReference type="SMART" id="SM00382">
    <property type="entry name" value="AAA"/>
    <property type="match status" value="2"/>
</dbReference>
<comment type="similarity">
    <text evidence="2">Belongs to the ABC transporter superfamily. ABCC family. Conjugate transporter (TC 3.A.1.208) subfamily.</text>
</comment>
<comment type="caution">
    <text evidence="16">The sequence shown here is derived from an EMBL/GenBank/DDBJ whole genome shotgun (WGS) entry which is preliminary data.</text>
</comment>
<feature type="compositionally biased region" description="Acidic residues" evidence="12">
    <location>
        <begin position="782"/>
        <end position="791"/>
    </location>
</feature>
<keyword evidence="8 13" id="KW-1133">Transmembrane helix</keyword>
<dbReference type="Proteomes" id="UP000245119">
    <property type="component" value="Linkage Group LG7"/>
</dbReference>
<dbReference type="InterPro" id="IPR003593">
    <property type="entry name" value="AAA+_ATPase"/>
</dbReference>
<proteinExistence type="inferred from homology"/>
<keyword evidence="4 13" id="KW-0812">Transmembrane</keyword>
<dbReference type="InterPro" id="IPR017871">
    <property type="entry name" value="ABC_transporter-like_CS"/>
</dbReference>
<name>A0A2T7P1Z0_POMCA</name>
<feature type="transmembrane region" description="Helical" evidence="13">
    <location>
        <begin position="1064"/>
        <end position="1080"/>
    </location>
</feature>
<feature type="transmembrane region" description="Helical" evidence="13">
    <location>
        <begin position="871"/>
        <end position="903"/>
    </location>
</feature>
<dbReference type="FunFam" id="1.20.1560.10:FF:000001">
    <property type="entry name" value="ATP-binding cassette subfamily C member 1"/>
    <property type="match status" value="1"/>
</dbReference>
<feature type="transmembrane region" description="Helical" evidence="13">
    <location>
        <begin position="40"/>
        <end position="59"/>
    </location>
</feature>
<evidence type="ECO:0000256" key="13">
    <source>
        <dbReference type="SAM" id="Phobius"/>
    </source>
</evidence>
<dbReference type="PANTHER" id="PTHR24223:SF443">
    <property type="entry name" value="MULTIDRUG-RESISTANCE LIKE PROTEIN 1, ISOFORM I"/>
    <property type="match status" value="1"/>
</dbReference>
<dbReference type="GO" id="GO:0005774">
    <property type="term" value="C:vacuolar membrane"/>
    <property type="evidence" value="ECO:0007669"/>
    <property type="project" value="UniProtKB-SubCell"/>
</dbReference>
<feature type="domain" description="ABC transmembrane type-1" evidence="15">
    <location>
        <begin position="827"/>
        <end position="1114"/>
    </location>
</feature>
<evidence type="ECO:0000256" key="1">
    <source>
        <dbReference type="ARBA" id="ARBA00004128"/>
    </source>
</evidence>
<dbReference type="InterPro" id="IPR036640">
    <property type="entry name" value="ABC1_TM_sf"/>
</dbReference>
<evidence type="ECO:0000256" key="11">
    <source>
        <dbReference type="ARBA" id="ARBA00047523"/>
    </source>
</evidence>
<dbReference type="Gene3D" id="3.40.50.300">
    <property type="entry name" value="P-loop containing nucleotide triphosphate hydrolases"/>
    <property type="match status" value="3"/>
</dbReference>
<feature type="region of interest" description="Disordered" evidence="12">
    <location>
        <begin position="775"/>
        <end position="794"/>
    </location>
</feature>
<feature type="transmembrane region" description="Helical" evidence="13">
    <location>
        <begin position="175"/>
        <end position="194"/>
    </location>
</feature>
<dbReference type="EMBL" id="PZQS01000007">
    <property type="protein sequence ID" value="PVD27428.1"/>
    <property type="molecule type" value="Genomic_DNA"/>
</dbReference>
<dbReference type="PROSITE" id="PS50929">
    <property type="entry name" value="ABC_TM1F"/>
    <property type="match status" value="2"/>
</dbReference>
<dbReference type="InterPro" id="IPR056227">
    <property type="entry name" value="TMD0_ABC"/>
</dbReference>
<evidence type="ECO:0000313" key="17">
    <source>
        <dbReference type="Proteomes" id="UP000245119"/>
    </source>
</evidence>
<dbReference type="InterPro" id="IPR050173">
    <property type="entry name" value="ABC_transporter_C-like"/>
</dbReference>
<dbReference type="CDD" id="cd18603">
    <property type="entry name" value="ABC_6TM_MRP1_2_3_6_D2_like"/>
    <property type="match status" value="1"/>
</dbReference>
<dbReference type="STRING" id="400727.A0A2T7P1Z0"/>
<dbReference type="CDD" id="cd03244">
    <property type="entry name" value="ABCC_MRP_domain2"/>
    <property type="match status" value="1"/>
</dbReference>
<feature type="transmembrane region" description="Helical" evidence="13">
    <location>
        <begin position="80"/>
        <end position="101"/>
    </location>
</feature>
<comment type="subcellular location">
    <subcellularLocation>
        <location evidence="1">Vacuole membrane</location>
        <topology evidence="1">Multi-pass membrane protein</topology>
    </subcellularLocation>
</comment>
<dbReference type="GO" id="GO:0016887">
    <property type="term" value="F:ATP hydrolysis activity"/>
    <property type="evidence" value="ECO:0007669"/>
    <property type="project" value="InterPro"/>
</dbReference>
<evidence type="ECO:0000256" key="7">
    <source>
        <dbReference type="ARBA" id="ARBA00022840"/>
    </source>
</evidence>
<dbReference type="PROSITE" id="PS00211">
    <property type="entry name" value="ABC_TRANSPORTER_1"/>
    <property type="match status" value="2"/>
</dbReference>
<evidence type="ECO:0000256" key="2">
    <source>
        <dbReference type="ARBA" id="ARBA00009726"/>
    </source>
</evidence>
<dbReference type="InterPro" id="IPR003439">
    <property type="entry name" value="ABC_transporter-like_ATP-bd"/>
</dbReference>
<feature type="transmembrane region" description="Helical" evidence="13">
    <location>
        <begin position="829"/>
        <end position="851"/>
    </location>
</feature>
<dbReference type="FunFam" id="3.40.50.300:FF:000074">
    <property type="entry name" value="Multidrug resistance-associated protein 5 isoform 1"/>
    <property type="match status" value="1"/>
</dbReference>
<dbReference type="GO" id="GO:0015431">
    <property type="term" value="F:ABC-type glutathione S-conjugate transporter activity"/>
    <property type="evidence" value="ECO:0007669"/>
    <property type="project" value="UniProtKB-EC"/>
</dbReference>
<dbReference type="GO" id="GO:0005524">
    <property type="term" value="F:ATP binding"/>
    <property type="evidence" value="ECO:0007669"/>
    <property type="project" value="UniProtKB-KW"/>
</dbReference>
<feature type="transmembrane region" description="Helical" evidence="13">
    <location>
        <begin position="973"/>
        <end position="992"/>
    </location>
</feature>
<accession>A0A2T7P1Z0</accession>
<evidence type="ECO:0000313" key="16">
    <source>
        <dbReference type="EMBL" id="PVD27428.1"/>
    </source>
</evidence>
<dbReference type="EC" id="7.6.2.3" evidence="10"/>
<dbReference type="SUPFAM" id="SSF90123">
    <property type="entry name" value="ABC transporter transmembrane region"/>
    <property type="match status" value="2"/>
</dbReference>
<feature type="domain" description="ABC transmembrane type-1" evidence="15">
    <location>
        <begin position="413"/>
        <end position="509"/>
    </location>
</feature>
<feature type="transmembrane region" description="Helical" evidence="13">
    <location>
        <begin position="107"/>
        <end position="128"/>
    </location>
</feature>
<keyword evidence="3" id="KW-0813">Transport</keyword>
<dbReference type="OrthoDB" id="6500128at2759"/>
<evidence type="ECO:0000256" key="12">
    <source>
        <dbReference type="SAM" id="MobiDB-lite"/>
    </source>
</evidence>
<comment type="catalytic activity">
    <reaction evidence="11">
        <text>leukotriene C4(in) + ATP + H2O = leukotriene C4(out) + ADP + phosphate + H(+)</text>
        <dbReference type="Rhea" id="RHEA:38963"/>
        <dbReference type="ChEBI" id="CHEBI:15377"/>
        <dbReference type="ChEBI" id="CHEBI:15378"/>
        <dbReference type="ChEBI" id="CHEBI:30616"/>
        <dbReference type="ChEBI" id="CHEBI:43474"/>
        <dbReference type="ChEBI" id="CHEBI:57973"/>
        <dbReference type="ChEBI" id="CHEBI:456216"/>
    </reaction>
    <physiologicalReaction direction="left-to-right" evidence="11">
        <dbReference type="Rhea" id="RHEA:38964"/>
    </physiologicalReaction>
</comment>
<keyword evidence="7" id="KW-0067">ATP-binding</keyword>
<keyword evidence="6" id="KW-0547">Nucleotide-binding</keyword>
<dbReference type="InterPro" id="IPR027417">
    <property type="entry name" value="P-loop_NTPase"/>
</dbReference>
<evidence type="ECO:0000256" key="9">
    <source>
        <dbReference type="ARBA" id="ARBA00023136"/>
    </source>
</evidence>
<dbReference type="Pfam" id="PF00005">
    <property type="entry name" value="ABC_tran"/>
    <property type="match status" value="2"/>
</dbReference>
<dbReference type="Pfam" id="PF24357">
    <property type="entry name" value="TMD0_ABC"/>
    <property type="match status" value="1"/>
</dbReference>
<feature type="domain" description="ABC transporter" evidence="14">
    <location>
        <begin position="1146"/>
        <end position="1385"/>
    </location>
</feature>
<evidence type="ECO:0000256" key="4">
    <source>
        <dbReference type="ARBA" id="ARBA00022692"/>
    </source>
</evidence>
<feature type="domain" description="ABC transporter" evidence="14">
    <location>
        <begin position="550"/>
        <end position="715"/>
    </location>
</feature>
<dbReference type="SUPFAM" id="SSF52540">
    <property type="entry name" value="P-loop containing nucleoside triphosphate hydrolases"/>
    <property type="match status" value="2"/>
</dbReference>
<gene>
    <name evidence="16" type="ORF">C0Q70_12586</name>
</gene>
<feature type="transmembrane region" description="Helical" evidence="13">
    <location>
        <begin position="411"/>
        <end position="428"/>
    </location>
</feature>
<evidence type="ECO:0000256" key="6">
    <source>
        <dbReference type="ARBA" id="ARBA00022741"/>
    </source>
</evidence>
<keyword evidence="5" id="KW-0677">Repeat</keyword>
<feature type="transmembrane region" description="Helical" evidence="13">
    <location>
        <begin position="140"/>
        <end position="163"/>
    </location>
</feature>
<dbReference type="InterPro" id="IPR011527">
    <property type="entry name" value="ABC1_TM_dom"/>
</dbReference>
<reference evidence="16 17" key="1">
    <citation type="submission" date="2018-04" db="EMBL/GenBank/DDBJ databases">
        <title>The genome of golden apple snail Pomacea canaliculata provides insight into stress tolerance and invasive adaptation.</title>
        <authorList>
            <person name="Liu C."/>
            <person name="Liu B."/>
            <person name="Ren Y."/>
            <person name="Zhang Y."/>
            <person name="Wang H."/>
            <person name="Li S."/>
            <person name="Jiang F."/>
            <person name="Yin L."/>
            <person name="Zhang G."/>
            <person name="Qian W."/>
            <person name="Fan W."/>
        </authorList>
    </citation>
    <scope>NUCLEOTIDE SEQUENCE [LARGE SCALE GENOMIC DNA]</scope>
    <source>
        <strain evidence="16">SZHN2017</strain>
        <tissue evidence="16">Muscle</tissue>
    </source>
</reference>